<feature type="domain" description="Phenol hydroxylase-like C-terminal dimerisation" evidence="7">
    <location>
        <begin position="514"/>
        <end position="568"/>
    </location>
</feature>
<reference evidence="8 9" key="1">
    <citation type="journal article" date="2015" name="Fungal Genet. Biol.">
        <title>Evolution of novel wood decay mechanisms in Agaricales revealed by the genome sequences of Fistulina hepatica and Cylindrobasidium torrendii.</title>
        <authorList>
            <person name="Floudas D."/>
            <person name="Held B.W."/>
            <person name="Riley R."/>
            <person name="Nagy L.G."/>
            <person name="Koehler G."/>
            <person name="Ransdell A.S."/>
            <person name="Younus H."/>
            <person name="Chow J."/>
            <person name="Chiniquy J."/>
            <person name="Lipzen A."/>
            <person name="Tritt A."/>
            <person name="Sun H."/>
            <person name="Haridas S."/>
            <person name="LaButti K."/>
            <person name="Ohm R.A."/>
            <person name="Kues U."/>
            <person name="Blanchette R.A."/>
            <person name="Grigoriev I.V."/>
            <person name="Minto R.E."/>
            <person name="Hibbett D.S."/>
        </authorList>
    </citation>
    <scope>NUCLEOTIDE SEQUENCE [LARGE SCALE GENOMIC DNA]</scope>
    <source>
        <strain evidence="8 9">FP15055 ss-10</strain>
    </source>
</reference>
<gene>
    <name evidence="8" type="ORF">CYLTODRAFT_423412</name>
</gene>
<dbReference type="OrthoDB" id="2690153at2759"/>
<evidence type="ECO:0000256" key="1">
    <source>
        <dbReference type="ARBA" id="ARBA00001974"/>
    </source>
</evidence>
<dbReference type="InterPro" id="IPR036249">
    <property type="entry name" value="Thioredoxin-like_sf"/>
</dbReference>
<dbReference type="InterPro" id="IPR050641">
    <property type="entry name" value="RIFMO-like"/>
</dbReference>
<evidence type="ECO:0000313" key="8">
    <source>
        <dbReference type="EMBL" id="KIY66444.1"/>
    </source>
</evidence>
<dbReference type="EMBL" id="KN880554">
    <property type="protein sequence ID" value="KIY66444.1"/>
    <property type="molecule type" value="Genomic_DNA"/>
</dbReference>
<dbReference type="SUPFAM" id="SSF51905">
    <property type="entry name" value="FAD/NAD(P)-binding domain"/>
    <property type="match status" value="1"/>
</dbReference>
<protein>
    <submittedName>
        <fullName evidence="8">Uncharacterized protein</fullName>
    </submittedName>
</protein>
<dbReference type="InterPro" id="IPR012941">
    <property type="entry name" value="Phe_hydrox_C_dim_dom"/>
</dbReference>
<dbReference type="Proteomes" id="UP000054007">
    <property type="component" value="Unassembled WGS sequence"/>
</dbReference>
<comment type="similarity">
    <text evidence="2">Belongs to the PheA/TfdB FAD monooxygenase family.</text>
</comment>
<dbReference type="GO" id="GO:0016709">
    <property type="term" value="F:oxidoreductase activity, acting on paired donors, with incorporation or reduction of molecular oxygen, NAD(P)H as one donor, and incorporation of one atom of oxygen"/>
    <property type="evidence" value="ECO:0007669"/>
    <property type="project" value="UniProtKB-ARBA"/>
</dbReference>
<dbReference type="Gene3D" id="3.30.70.2450">
    <property type="match status" value="1"/>
</dbReference>
<evidence type="ECO:0000256" key="3">
    <source>
        <dbReference type="ARBA" id="ARBA00022630"/>
    </source>
</evidence>
<evidence type="ECO:0000256" key="2">
    <source>
        <dbReference type="ARBA" id="ARBA00007801"/>
    </source>
</evidence>
<keyword evidence="5" id="KW-0560">Oxidoreductase</keyword>
<organism evidence="8 9">
    <name type="scientific">Cylindrobasidium torrendii FP15055 ss-10</name>
    <dbReference type="NCBI Taxonomy" id="1314674"/>
    <lineage>
        <taxon>Eukaryota</taxon>
        <taxon>Fungi</taxon>
        <taxon>Dikarya</taxon>
        <taxon>Basidiomycota</taxon>
        <taxon>Agaricomycotina</taxon>
        <taxon>Agaricomycetes</taxon>
        <taxon>Agaricomycetidae</taxon>
        <taxon>Agaricales</taxon>
        <taxon>Marasmiineae</taxon>
        <taxon>Physalacriaceae</taxon>
        <taxon>Cylindrobasidium</taxon>
    </lineage>
</organism>
<dbReference type="InterPro" id="IPR002938">
    <property type="entry name" value="FAD-bd"/>
</dbReference>
<dbReference type="InterPro" id="IPR036188">
    <property type="entry name" value="FAD/NAD-bd_sf"/>
</dbReference>
<evidence type="ECO:0000256" key="5">
    <source>
        <dbReference type="ARBA" id="ARBA00023002"/>
    </source>
</evidence>
<dbReference type="Pfam" id="PF07976">
    <property type="entry name" value="Phe_hydrox_dim"/>
    <property type="match status" value="1"/>
</dbReference>
<dbReference type="Gene3D" id="3.50.50.60">
    <property type="entry name" value="FAD/NAD(P)-binding domain"/>
    <property type="match status" value="1"/>
</dbReference>
<evidence type="ECO:0000256" key="4">
    <source>
        <dbReference type="ARBA" id="ARBA00022827"/>
    </source>
</evidence>
<dbReference type="PANTHER" id="PTHR43004">
    <property type="entry name" value="TRK SYSTEM POTASSIUM UPTAKE PROTEIN"/>
    <property type="match status" value="1"/>
</dbReference>
<evidence type="ECO:0000259" key="7">
    <source>
        <dbReference type="Pfam" id="PF07976"/>
    </source>
</evidence>
<dbReference type="Pfam" id="PF01494">
    <property type="entry name" value="FAD_binding_3"/>
    <property type="match status" value="1"/>
</dbReference>
<evidence type="ECO:0000259" key="6">
    <source>
        <dbReference type="Pfam" id="PF01494"/>
    </source>
</evidence>
<name>A0A0D7B8E0_9AGAR</name>
<dbReference type="Gene3D" id="3.40.30.120">
    <property type="match status" value="1"/>
</dbReference>
<feature type="domain" description="FAD-binding" evidence="6">
    <location>
        <begin position="8"/>
        <end position="366"/>
    </location>
</feature>
<accession>A0A0D7B8E0</accession>
<dbReference type="PRINTS" id="PR00420">
    <property type="entry name" value="RNGMNOXGNASE"/>
</dbReference>
<dbReference type="AlphaFoldDB" id="A0A0D7B8E0"/>
<sequence length="575" mass="63571">MAHTESRKTEVLVVGAGPSGLVLALGLARNGLSVRIVEKSLEQRIGQRGAGVMPRSMELFEMLGVAERILEVARLMPRVKTYDIGRGLHSTGNFEMAPYAEPNAAFPYMNILCLGQDHLEAILRRELQEKYNVTVELGVELLTFEQDKRGVNTSMQYHFMISGDGNPVVKNERFDWVLGTDGARGVVRKQLGVTFAGETSNVDTIVVGDVIVEGLDPDFWHMWGEAASMLVSLRPTEDPAKFNFILAGKDISNAAIADDHTALRRLFVSGTGLSESQAKFKAIPWTSNYRPNIRMVDSFGHGRVFLAGDSAHVHSFTGGQGMNTGIQDSFNLSWKVALIQRGFAPHSLLKSYDDERLPVVGEMLERTTALLNHTFTKNARPSVFGRGSGLLQLGVHYRWSSIVIDEQADFDDDVDLVDPTASEHSESYNTGDQIRAGDRAPDAPCLVDVQLREDEEPRTIRLFELFDVTHHTVLIFTEDSRRCAAIAKEVGTWTPGAIQTVQILRAGTHHATAPFYTDNVVEDTMGHTYEAYTLSDGCFTVVVRPDGFVGAVVQDSMGLRDYFRGILRGELRSSY</sequence>
<keyword evidence="3" id="KW-0285">Flavoprotein</keyword>
<dbReference type="PANTHER" id="PTHR43004:SF19">
    <property type="entry name" value="BINDING MONOOXYGENASE, PUTATIVE (JCVI)-RELATED"/>
    <property type="match status" value="1"/>
</dbReference>
<keyword evidence="4" id="KW-0274">FAD</keyword>
<comment type="cofactor">
    <cofactor evidence="1">
        <name>FAD</name>
        <dbReference type="ChEBI" id="CHEBI:57692"/>
    </cofactor>
</comment>
<proteinExistence type="inferred from homology"/>
<dbReference type="STRING" id="1314674.A0A0D7B8E0"/>
<evidence type="ECO:0000313" key="9">
    <source>
        <dbReference type="Proteomes" id="UP000054007"/>
    </source>
</evidence>
<keyword evidence="9" id="KW-1185">Reference proteome</keyword>
<dbReference type="GO" id="GO:0071949">
    <property type="term" value="F:FAD binding"/>
    <property type="evidence" value="ECO:0007669"/>
    <property type="project" value="InterPro"/>
</dbReference>
<dbReference type="SUPFAM" id="SSF52833">
    <property type="entry name" value="Thioredoxin-like"/>
    <property type="match status" value="1"/>
</dbReference>